<dbReference type="RefSeq" id="WP_275684819.1">
    <property type="nucleotide sequence ID" value="NZ_JAJLJH010000010.1"/>
</dbReference>
<evidence type="ECO:0000256" key="2">
    <source>
        <dbReference type="ARBA" id="ARBA00023315"/>
    </source>
</evidence>
<dbReference type="AlphaFoldDB" id="A0A9X2C1G1"/>
<keyword evidence="5" id="KW-1185">Reference proteome</keyword>
<comment type="caution">
    <text evidence="4">The sequence shown here is derived from an EMBL/GenBank/DDBJ whole genome shotgun (WGS) entry which is preliminary data.</text>
</comment>
<dbReference type="PANTHER" id="PTHR43072">
    <property type="entry name" value="N-ACETYLTRANSFERASE"/>
    <property type="match status" value="1"/>
</dbReference>
<feature type="domain" description="N-acetyltransferase" evidence="3">
    <location>
        <begin position="1"/>
        <end position="164"/>
    </location>
</feature>
<dbReference type="InterPro" id="IPR000182">
    <property type="entry name" value="GNAT_dom"/>
</dbReference>
<evidence type="ECO:0000256" key="1">
    <source>
        <dbReference type="ARBA" id="ARBA00022679"/>
    </source>
</evidence>
<evidence type="ECO:0000259" key="3">
    <source>
        <dbReference type="PROSITE" id="PS51186"/>
    </source>
</evidence>
<evidence type="ECO:0000313" key="4">
    <source>
        <dbReference type="EMBL" id="MCK9688773.1"/>
    </source>
</evidence>
<keyword evidence="1" id="KW-0808">Transferase</keyword>
<dbReference type="InterPro" id="IPR016181">
    <property type="entry name" value="Acyl_CoA_acyltransferase"/>
</dbReference>
<dbReference type="SUPFAM" id="SSF55729">
    <property type="entry name" value="Acyl-CoA N-acyltransferases (Nat)"/>
    <property type="match status" value="1"/>
</dbReference>
<accession>A0A9X2C1G1</accession>
<sequence length="168" mass="17863">MNIAPAAASDDDALLALRNHYIAHSIATFDEAPLAPAAVQAWRAGFAATGPHRLLVARDGASLLGYCSSQPYRAHPAFARTIETSIYVAPDAAGRGVGSALYERLFAGLACQGLHRAVVGIALPNDASIRLHARFGFRAVGVFDEYAHKHGRPISSQWMQREMSGAPA</sequence>
<dbReference type="Pfam" id="PF00583">
    <property type="entry name" value="Acetyltransf_1"/>
    <property type="match status" value="1"/>
</dbReference>
<dbReference type="PANTHER" id="PTHR43072:SF23">
    <property type="entry name" value="UPF0039 PROTEIN C11D3.02C"/>
    <property type="match status" value="1"/>
</dbReference>
<dbReference type="EMBL" id="JAJLJH010000010">
    <property type="protein sequence ID" value="MCK9688773.1"/>
    <property type="molecule type" value="Genomic_DNA"/>
</dbReference>
<name>A0A9X2C1G1_9BURK</name>
<proteinExistence type="predicted"/>
<organism evidence="4 5">
    <name type="scientific">Scleromatobacter humisilvae</name>
    <dbReference type="NCBI Taxonomy" id="2897159"/>
    <lineage>
        <taxon>Bacteria</taxon>
        <taxon>Pseudomonadati</taxon>
        <taxon>Pseudomonadota</taxon>
        <taxon>Betaproteobacteria</taxon>
        <taxon>Burkholderiales</taxon>
        <taxon>Sphaerotilaceae</taxon>
        <taxon>Scleromatobacter</taxon>
    </lineage>
</organism>
<dbReference type="GO" id="GO:0016747">
    <property type="term" value="F:acyltransferase activity, transferring groups other than amino-acyl groups"/>
    <property type="evidence" value="ECO:0007669"/>
    <property type="project" value="InterPro"/>
</dbReference>
<dbReference type="Gene3D" id="3.40.630.30">
    <property type="match status" value="1"/>
</dbReference>
<gene>
    <name evidence="4" type="ORF">LPC04_23925</name>
</gene>
<protein>
    <submittedName>
        <fullName evidence="4">N-acetyltransferase family protein</fullName>
    </submittedName>
</protein>
<dbReference type="CDD" id="cd04301">
    <property type="entry name" value="NAT_SF"/>
    <property type="match status" value="1"/>
</dbReference>
<dbReference type="Proteomes" id="UP001139353">
    <property type="component" value="Unassembled WGS sequence"/>
</dbReference>
<reference evidence="4" key="1">
    <citation type="submission" date="2021-11" db="EMBL/GenBank/DDBJ databases">
        <title>BS-T2-15 a new species belonging to the Comamonadaceae family isolated from the soil of a French oak forest.</title>
        <authorList>
            <person name="Mieszkin S."/>
            <person name="Alain K."/>
        </authorList>
    </citation>
    <scope>NUCLEOTIDE SEQUENCE</scope>
    <source>
        <strain evidence="4">BS-T2-15</strain>
    </source>
</reference>
<evidence type="ECO:0000313" key="5">
    <source>
        <dbReference type="Proteomes" id="UP001139353"/>
    </source>
</evidence>
<dbReference type="PROSITE" id="PS51186">
    <property type="entry name" value="GNAT"/>
    <property type="match status" value="1"/>
</dbReference>
<keyword evidence="2" id="KW-0012">Acyltransferase</keyword>